<evidence type="ECO:0000259" key="3">
    <source>
        <dbReference type="PROSITE" id="PS50102"/>
    </source>
</evidence>
<dbReference type="PROSITE" id="PS50102">
    <property type="entry name" value="RRM"/>
    <property type="match status" value="1"/>
</dbReference>
<gene>
    <name evidence="5" type="primary">LOC108557558</name>
</gene>
<sequence length="115" mass="13410">MEIKNVDILLNKSVKFLESIPETVIDERLADRISRDSRSVHVGNVDYETTKDMLEEVFCKCGRVERITIPLNKNTEKTMGFAYILFELQQSVDEPLKMHGFMLRNRPIRVLPKIN</sequence>
<feature type="domain" description="RRM" evidence="3">
    <location>
        <begin position="38"/>
        <end position="110"/>
    </location>
</feature>
<dbReference type="InterPro" id="IPR035979">
    <property type="entry name" value="RBD_domain_sf"/>
</dbReference>
<reference evidence="5" key="1">
    <citation type="submission" date="2025-08" db="UniProtKB">
        <authorList>
            <consortium name="RefSeq"/>
        </authorList>
    </citation>
    <scope>IDENTIFICATION</scope>
    <source>
        <tissue evidence="5">Whole Larva</tissue>
    </source>
</reference>
<protein>
    <submittedName>
        <fullName evidence="5">RNA-binding protein EEED8.4</fullName>
    </submittedName>
</protein>
<keyword evidence="1 2" id="KW-0694">RNA-binding</keyword>
<evidence type="ECO:0000256" key="1">
    <source>
        <dbReference type="ARBA" id="ARBA00022884"/>
    </source>
</evidence>
<keyword evidence="4" id="KW-1185">Reference proteome</keyword>
<organism evidence="4 5">
    <name type="scientific">Nicrophorus vespilloides</name>
    <name type="common">Boreal carrion beetle</name>
    <dbReference type="NCBI Taxonomy" id="110193"/>
    <lineage>
        <taxon>Eukaryota</taxon>
        <taxon>Metazoa</taxon>
        <taxon>Ecdysozoa</taxon>
        <taxon>Arthropoda</taxon>
        <taxon>Hexapoda</taxon>
        <taxon>Insecta</taxon>
        <taxon>Pterygota</taxon>
        <taxon>Neoptera</taxon>
        <taxon>Endopterygota</taxon>
        <taxon>Coleoptera</taxon>
        <taxon>Polyphaga</taxon>
        <taxon>Staphyliniformia</taxon>
        <taxon>Silphidae</taxon>
        <taxon>Nicrophorinae</taxon>
        <taxon>Nicrophorus</taxon>
    </lineage>
</organism>
<dbReference type="SMART" id="SM00360">
    <property type="entry name" value="RRM"/>
    <property type="match status" value="1"/>
</dbReference>
<accession>A0ABM1M4V7</accession>
<evidence type="ECO:0000313" key="4">
    <source>
        <dbReference type="Proteomes" id="UP000695000"/>
    </source>
</evidence>
<evidence type="ECO:0000313" key="5">
    <source>
        <dbReference type="RefSeq" id="XP_017769607.1"/>
    </source>
</evidence>
<evidence type="ECO:0000256" key="2">
    <source>
        <dbReference type="PROSITE-ProRule" id="PRU00176"/>
    </source>
</evidence>
<dbReference type="PANTHER" id="PTHR23236">
    <property type="entry name" value="EUKARYOTIC TRANSLATION INITIATION FACTOR 4B/4H"/>
    <property type="match status" value="1"/>
</dbReference>
<name>A0ABM1M4V7_NICVS</name>
<dbReference type="Pfam" id="PF00076">
    <property type="entry name" value="RRM_1"/>
    <property type="match status" value="1"/>
</dbReference>
<dbReference type="SUPFAM" id="SSF54928">
    <property type="entry name" value="RNA-binding domain, RBD"/>
    <property type="match status" value="1"/>
</dbReference>
<dbReference type="Gene3D" id="3.30.70.330">
    <property type="match status" value="1"/>
</dbReference>
<dbReference type="RefSeq" id="XP_017769607.1">
    <property type="nucleotide sequence ID" value="XM_017914118.1"/>
</dbReference>
<dbReference type="Proteomes" id="UP000695000">
    <property type="component" value="Unplaced"/>
</dbReference>
<proteinExistence type="predicted"/>
<dbReference type="GeneID" id="108557558"/>
<dbReference type="InterPro" id="IPR000504">
    <property type="entry name" value="RRM_dom"/>
</dbReference>
<dbReference type="PANTHER" id="PTHR23236:SF12">
    <property type="entry name" value="EUKARYOTIC INITIATION FACTOR 4B-RELATED"/>
    <property type="match status" value="1"/>
</dbReference>
<dbReference type="InterPro" id="IPR012677">
    <property type="entry name" value="Nucleotide-bd_a/b_plait_sf"/>
</dbReference>